<reference evidence="6 7" key="1">
    <citation type="submission" date="2016-07" db="EMBL/GenBank/DDBJ databases">
        <title>Disparate Historic Effective Population Sizes Predicted by Modern Levels of Genome Diversity for the Scaled Quail (Callipepla squamata) and the Northern Bobwhite (Colinus virginianus): Inferences from First and Second Generation Draft Genome Assemblies for Sympatric New World Quail.</title>
        <authorList>
            <person name="Oldeschulte D.L."/>
            <person name="Halley Y.A."/>
            <person name="Bhattarai E.K."/>
            <person name="Brashear W.A."/>
            <person name="Hill J."/>
            <person name="Metz R.P."/>
            <person name="Johnson C.D."/>
            <person name="Rollins D."/>
            <person name="Peterson M.J."/>
            <person name="Bickhart D.M."/>
            <person name="Decker J.E."/>
            <person name="Seabury C.M."/>
        </authorList>
    </citation>
    <scope>NUCLEOTIDE SEQUENCE [LARGE SCALE GENOMIC DNA]</scope>
    <source>
        <strain evidence="6 7">Texas</strain>
        <tissue evidence="6">Leg muscle</tissue>
    </source>
</reference>
<comment type="similarity">
    <text evidence="1">Belongs to the complex I NDUFA9 subunit family.</text>
</comment>
<dbReference type="PANTHER" id="PTHR12126">
    <property type="entry name" value="NADH-UBIQUINONE OXIDOREDUCTASE 39 KDA SUBUNIT-RELATED"/>
    <property type="match status" value="1"/>
</dbReference>
<dbReference type="OrthoDB" id="275457at2759"/>
<name>A0A226MD09_CALSU</name>
<dbReference type="GO" id="GO:0005739">
    <property type="term" value="C:mitochondrion"/>
    <property type="evidence" value="ECO:0007669"/>
    <property type="project" value="TreeGrafter"/>
</dbReference>
<protein>
    <recommendedName>
        <fullName evidence="2">NADH dehydrogenase [ubiquinone] 1 alpha subcomplex subunit 9, mitochondrial</fullName>
    </recommendedName>
    <alternativeName>
        <fullName evidence="4">Complex I-39kD</fullName>
    </alternativeName>
    <alternativeName>
        <fullName evidence="3">NADH-ubiquinone oxidoreductase 39 kDa subunit</fullName>
    </alternativeName>
</protein>
<evidence type="ECO:0000256" key="2">
    <source>
        <dbReference type="ARBA" id="ARBA00040720"/>
    </source>
</evidence>
<dbReference type="InterPro" id="IPR051207">
    <property type="entry name" value="ComplexI_NDUFA9_subunit"/>
</dbReference>
<keyword evidence="7" id="KW-1185">Reference proteome</keyword>
<dbReference type="GO" id="GO:0044877">
    <property type="term" value="F:protein-containing complex binding"/>
    <property type="evidence" value="ECO:0007669"/>
    <property type="project" value="TreeGrafter"/>
</dbReference>
<evidence type="ECO:0000256" key="3">
    <source>
        <dbReference type="ARBA" id="ARBA00042000"/>
    </source>
</evidence>
<comment type="subunit">
    <text evidence="5">Complex I is composed of 45 different subunits. This a component of the hydrophobic protein fraction. Interacts with BLOC1S1. Interacts with SLC2A4. Interacts with CLOCK. Interacts with RAB5IF.</text>
</comment>
<dbReference type="PANTHER" id="PTHR12126:SF11">
    <property type="entry name" value="NADH DEHYDROGENASE [UBIQUINONE] 1 ALPHA SUBCOMPLEX SUBUNIT 9, MITOCHONDRIAL"/>
    <property type="match status" value="1"/>
</dbReference>
<organism evidence="6 7">
    <name type="scientific">Callipepla squamata</name>
    <name type="common">Scaled quail</name>
    <dbReference type="NCBI Taxonomy" id="9009"/>
    <lineage>
        <taxon>Eukaryota</taxon>
        <taxon>Metazoa</taxon>
        <taxon>Chordata</taxon>
        <taxon>Craniata</taxon>
        <taxon>Vertebrata</taxon>
        <taxon>Euteleostomi</taxon>
        <taxon>Archelosauria</taxon>
        <taxon>Archosauria</taxon>
        <taxon>Dinosauria</taxon>
        <taxon>Saurischia</taxon>
        <taxon>Theropoda</taxon>
        <taxon>Coelurosauria</taxon>
        <taxon>Aves</taxon>
        <taxon>Neognathae</taxon>
        <taxon>Galloanserae</taxon>
        <taxon>Galliformes</taxon>
        <taxon>Odontophoridae</taxon>
        <taxon>Callipepla</taxon>
    </lineage>
</organism>
<evidence type="ECO:0000313" key="7">
    <source>
        <dbReference type="Proteomes" id="UP000198323"/>
    </source>
</evidence>
<sequence length="183" mass="21262">NFSFEDEFVNIPKSIAQITREAGVETFIHISHLNASMKSPSKYLRSKVVDVAKAIINAIKNPDAKGKTYALAGPNRYLLYDMVEYIYAVTFRTFFPYPLPRPLYHLIARVFEISPFEPWLTRDKVDRFHTTDMTLPDLPGLEDLGIQPTSLEQKAIEVLRRHRRYRWLDAELEEAKPAKTYPM</sequence>
<evidence type="ECO:0000256" key="4">
    <source>
        <dbReference type="ARBA" id="ARBA00043145"/>
    </source>
</evidence>
<comment type="caution">
    <text evidence="6">The sequence shown here is derived from an EMBL/GenBank/DDBJ whole genome shotgun (WGS) entry which is preliminary data.</text>
</comment>
<proteinExistence type="inferred from homology"/>
<evidence type="ECO:0000256" key="1">
    <source>
        <dbReference type="ARBA" id="ARBA00038501"/>
    </source>
</evidence>
<evidence type="ECO:0000313" key="6">
    <source>
        <dbReference type="EMBL" id="OXB53141.1"/>
    </source>
</evidence>
<evidence type="ECO:0000256" key="5">
    <source>
        <dbReference type="ARBA" id="ARBA00046455"/>
    </source>
</evidence>
<gene>
    <name evidence="6" type="ORF">ASZ78_000109</name>
</gene>
<dbReference type="SUPFAM" id="SSF51735">
    <property type="entry name" value="NAD(P)-binding Rossmann-fold domains"/>
    <property type="match status" value="1"/>
</dbReference>
<feature type="non-terminal residue" evidence="6">
    <location>
        <position position="1"/>
    </location>
</feature>
<dbReference type="AlphaFoldDB" id="A0A226MD09"/>
<dbReference type="Proteomes" id="UP000198323">
    <property type="component" value="Unassembled WGS sequence"/>
</dbReference>
<dbReference type="STRING" id="9009.A0A226MD09"/>
<dbReference type="EMBL" id="MCFN01001409">
    <property type="protein sequence ID" value="OXB53141.1"/>
    <property type="molecule type" value="Genomic_DNA"/>
</dbReference>
<dbReference type="InterPro" id="IPR036291">
    <property type="entry name" value="NAD(P)-bd_dom_sf"/>
</dbReference>
<accession>A0A226MD09</accession>
<dbReference type="Gene3D" id="3.40.50.720">
    <property type="entry name" value="NAD(P)-binding Rossmann-like Domain"/>
    <property type="match status" value="1"/>
</dbReference>